<comment type="caution">
    <text evidence="1">The sequence shown here is derived from an EMBL/GenBank/DDBJ whole genome shotgun (WGS) entry which is preliminary data.</text>
</comment>
<reference evidence="1 2" key="1">
    <citation type="journal article" date="2019" name="Genome Biol. Evol.">
        <title>Insights into the evolution of the New World diploid cottons (Gossypium, subgenus Houzingenia) based on genome sequencing.</title>
        <authorList>
            <person name="Grover C.E."/>
            <person name="Arick M.A. 2nd"/>
            <person name="Thrash A."/>
            <person name="Conover J.L."/>
            <person name="Sanders W.S."/>
            <person name="Peterson D.G."/>
            <person name="Frelichowski J.E."/>
            <person name="Scheffler J.A."/>
            <person name="Scheffler B.E."/>
            <person name="Wendel J.F."/>
        </authorList>
    </citation>
    <scope>NUCLEOTIDE SEQUENCE [LARGE SCALE GENOMIC DNA]</scope>
    <source>
        <strain evidence="1">4</strain>
        <tissue evidence="1">Leaf</tissue>
    </source>
</reference>
<dbReference type="EMBL" id="JABEZV010443861">
    <property type="protein sequence ID" value="MBA0730283.1"/>
    <property type="molecule type" value="Genomic_DNA"/>
</dbReference>
<proteinExistence type="predicted"/>
<keyword evidence="2" id="KW-1185">Reference proteome</keyword>
<name>A0A7J9B247_9ROSI</name>
<dbReference type="Proteomes" id="UP000593574">
    <property type="component" value="Unassembled WGS sequence"/>
</dbReference>
<dbReference type="AlphaFoldDB" id="A0A7J9B247"/>
<evidence type="ECO:0000313" key="2">
    <source>
        <dbReference type="Proteomes" id="UP000593574"/>
    </source>
</evidence>
<evidence type="ECO:0000313" key="1">
    <source>
        <dbReference type="EMBL" id="MBA0730283.1"/>
    </source>
</evidence>
<organism evidence="1 2">
    <name type="scientific">Gossypium laxum</name>
    <dbReference type="NCBI Taxonomy" id="34288"/>
    <lineage>
        <taxon>Eukaryota</taxon>
        <taxon>Viridiplantae</taxon>
        <taxon>Streptophyta</taxon>
        <taxon>Embryophyta</taxon>
        <taxon>Tracheophyta</taxon>
        <taxon>Spermatophyta</taxon>
        <taxon>Magnoliopsida</taxon>
        <taxon>eudicotyledons</taxon>
        <taxon>Gunneridae</taxon>
        <taxon>Pentapetalae</taxon>
        <taxon>rosids</taxon>
        <taxon>malvids</taxon>
        <taxon>Malvales</taxon>
        <taxon>Malvaceae</taxon>
        <taxon>Malvoideae</taxon>
        <taxon>Gossypium</taxon>
    </lineage>
</organism>
<accession>A0A7J9B247</accession>
<sequence>MDPPSWASRAHDKLLVSKVWINGVLQQVEYEYLPTICFLCGQYDHVKEFFPKMVSCSRTGERVTLDGRDSMAVDPVMEEDDRTEEDGKEAISEELPEVNNKGIRVMDGARVSGGDQVSSLSRRKSGQVVIGVQGSRNGGVSSKDGSQDKRGSLFIGIPKMDHKISGAPGIRSFATISSNISTHLNPIIEGPMKVAVSLRESVFDLSKHKTVVFKENVPLNLV</sequence>
<protein>
    <submittedName>
        <fullName evidence="1">Uncharacterized protein</fullName>
    </submittedName>
</protein>
<gene>
    <name evidence="1" type="ORF">Golax_025369</name>
</gene>